<evidence type="ECO:0000313" key="1">
    <source>
        <dbReference type="EMBL" id="RMX08214.1"/>
    </source>
</evidence>
<dbReference type="AlphaFoldDB" id="A0A3M6QYX4"/>
<reference evidence="1 2" key="1">
    <citation type="submission" date="2018-10" db="EMBL/GenBank/DDBJ databases">
        <title>Draft genome of Cortibacter populi DSM10536.</title>
        <authorList>
            <person name="Bernier A.-M."/>
            <person name="Bernard K."/>
        </authorList>
    </citation>
    <scope>NUCLEOTIDE SEQUENCE [LARGE SCALE GENOMIC DNA]</scope>
    <source>
        <strain evidence="1 2">DSM 105136</strain>
    </source>
</reference>
<dbReference type="Proteomes" id="UP000278006">
    <property type="component" value="Unassembled WGS sequence"/>
</dbReference>
<dbReference type="EMBL" id="RDQO01000001">
    <property type="protein sequence ID" value="RMX08214.1"/>
    <property type="molecule type" value="Genomic_DNA"/>
</dbReference>
<comment type="caution">
    <text evidence="1">The sequence shown here is derived from an EMBL/GenBank/DDBJ whole genome shotgun (WGS) entry which is preliminary data.</text>
</comment>
<evidence type="ECO:0000313" key="2">
    <source>
        <dbReference type="Proteomes" id="UP000278006"/>
    </source>
</evidence>
<proteinExistence type="predicted"/>
<accession>A0A3M6QYX4</accession>
<sequence length="81" mass="8828">MTNVEFVTELMEFSPYGALAQMFIIDAIAKHAKAVAQATPEKFESAMLSGEAWIGVAKDINAKLKAHYGPLKSEQSTQAVR</sequence>
<protein>
    <submittedName>
        <fullName evidence="1">Uncharacterized protein</fullName>
    </submittedName>
</protein>
<gene>
    <name evidence="1" type="ORF">D8I35_03630</name>
</gene>
<keyword evidence="2" id="KW-1185">Reference proteome</keyword>
<organism evidence="1 2">
    <name type="scientific">Corticibacter populi</name>
    <dbReference type="NCBI Taxonomy" id="1550736"/>
    <lineage>
        <taxon>Bacteria</taxon>
        <taxon>Pseudomonadati</taxon>
        <taxon>Pseudomonadota</taxon>
        <taxon>Betaproteobacteria</taxon>
        <taxon>Burkholderiales</taxon>
        <taxon>Comamonadaceae</taxon>
        <taxon>Corticibacter</taxon>
    </lineage>
</organism>
<dbReference type="RefSeq" id="WP_122226337.1">
    <property type="nucleotide sequence ID" value="NZ_SGWR01000001.1"/>
</dbReference>
<dbReference type="OrthoDB" id="9016326at2"/>
<name>A0A3M6QYX4_9BURK</name>